<gene>
    <name evidence="2" type="ORF">A6D6_01636</name>
</gene>
<dbReference type="Pfam" id="PF15738">
    <property type="entry name" value="YafQ_toxin"/>
    <property type="match status" value="1"/>
</dbReference>
<dbReference type="InterPro" id="IPR004386">
    <property type="entry name" value="Toxin_YafQ-like"/>
</dbReference>
<sequence length="59" mass="6950">MLLIEEKALPQRYKDHSLRGNWEGFRDAHIEPDWILIYRIDGSELQLARAGTHADLFNE</sequence>
<name>A0ABQ6Y9A1_9GAMM</name>
<dbReference type="PANTHER" id="PTHR40588">
    <property type="entry name" value="MRNA INTERFERASE TOXIN YAFQ"/>
    <property type="match status" value="1"/>
</dbReference>
<dbReference type="NCBIfam" id="TIGR02385">
    <property type="entry name" value="RelE_StbE"/>
    <property type="match status" value="1"/>
</dbReference>
<dbReference type="InterPro" id="IPR007712">
    <property type="entry name" value="RelE/ParE_toxin"/>
</dbReference>
<dbReference type="Gene3D" id="3.30.2310.20">
    <property type="entry name" value="RelE-like"/>
    <property type="match status" value="1"/>
</dbReference>
<keyword evidence="3" id="KW-1185">Reference proteome</keyword>
<reference evidence="2 3" key="1">
    <citation type="submission" date="2012-09" db="EMBL/GenBank/DDBJ databases">
        <title>Genome Sequence of alkane-degrading Bacterium Alcanivorax sp. 6-D-6.</title>
        <authorList>
            <person name="Lai Q."/>
            <person name="Shao Z."/>
        </authorList>
    </citation>
    <scope>NUCLEOTIDE SEQUENCE [LARGE SCALE GENOMIC DNA]</scope>
    <source>
        <strain evidence="2 3">6-D-6</strain>
    </source>
</reference>
<dbReference type="Proteomes" id="UP000771797">
    <property type="component" value="Unassembled WGS sequence"/>
</dbReference>
<proteinExistence type="predicted"/>
<organism evidence="2 3">
    <name type="scientific">Alcanivorax xiamenensis</name>
    <dbReference type="NCBI Taxonomy" id="1177156"/>
    <lineage>
        <taxon>Bacteria</taxon>
        <taxon>Pseudomonadati</taxon>
        <taxon>Pseudomonadota</taxon>
        <taxon>Gammaproteobacteria</taxon>
        <taxon>Oceanospirillales</taxon>
        <taxon>Alcanivoracaceae</taxon>
        <taxon>Alcanivorax</taxon>
    </lineage>
</organism>
<accession>A0ABQ6Y9A1</accession>
<protein>
    <submittedName>
        <fullName evidence="2">RelE/StbE family addiction module toxin</fullName>
    </submittedName>
</protein>
<dbReference type="SUPFAM" id="SSF143011">
    <property type="entry name" value="RelE-like"/>
    <property type="match status" value="1"/>
</dbReference>
<evidence type="ECO:0000313" key="3">
    <source>
        <dbReference type="Proteomes" id="UP000771797"/>
    </source>
</evidence>
<evidence type="ECO:0000256" key="1">
    <source>
        <dbReference type="ARBA" id="ARBA00022649"/>
    </source>
</evidence>
<dbReference type="EMBL" id="AQPF01000009">
    <property type="protein sequence ID" value="KAF0806301.1"/>
    <property type="molecule type" value="Genomic_DNA"/>
</dbReference>
<keyword evidence="1" id="KW-1277">Toxin-antitoxin system</keyword>
<dbReference type="InterPro" id="IPR035093">
    <property type="entry name" value="RelE/ParE_toxin_dom_sf"/>
</dbReference>
<evidence type="ECO:0000313" key="2">
    <source>
        <dbReference type="EMBL" id="KAF0806301.1"/>
    </source>
</evidence>
<comment type="caution">
    <text evidence="2">The sequence shown here is derived from an EMBL/GenBank/DDBJ whole genome shotgun (WGS) entry which is preliminary data.</text>
</comment>
<dbReference type="PANTHER" id="PTHR40588:SF1">
    <property type="entry name" value="MRNA INTERFERASE TOXIN YAFQ"/>
    <property type="match status" value="1"/>
</dbReference>
<dbReference type="PIRSF" id="PIRSF006156">
    <property type="entry name" value="YafQ"/>
    <property type="match status" value="1"/>
</dbReference>